<organism evidence="1 2">
    <name type="scientific">Paradevosia shaoguanensis</name>
    <dbReference type="NCBI Taxonomy" id="1335043"/>
    <lineage>
        <taxon>Bacteria</taxon>
        <taxon>Pseudomonadati</taxon>
        <taxon>Pseudomonadota</taxon>
        <taxon>Alphaproteobacteria</taxon>
        <taxon>Hyphomicrobiales</taxon>
        <taxon>Devosiaceae</taxon>
        <taxon>Paradevosia</taxon>
    </lineage>
</organism>
<dbReference type="RefSeq" id="WP_281735016.1">
    <property type="nucleotide sequence ID" value="NZ_JAKETQ010000001.1"/>
</dbReference>
<keyword evidence="2" id="KW-1185">Reference proteome</keyword>
<dbReference type="AlphaFoldDB" id="A0AA41QJE4"/>
<dbReference type="EMBL" id="JALAZD010000001">
    <property type="protein sequence ID" value="MCI0125947.1"/>
    <property type="molecule type" value="Genomic_DNA"/>
</dbReference>
<accession>A0AA41QJE4</accession>
<protein>
    <submittedName>
        <fullName evidence="1">Uncharacterized protein</fullName>
    </submittedName>
</protein>
<sequence>MSKLTELVNKHIRKIEDGLYSDDELIKLYRNIDAQTSLLDEDRERLIAAIEPALRVRWPRTAKKLFGPKDIEAREQLSRIWNAATEGVDLSRNRHRNGVKTGGAMMRGDVHVDVYISFKNEASQAVHLSIVQFKPGDEFIATLSRYVVGGAMGEVRRVPASAVASLTSFFAEAVRELA</sequence>
<dbReference type="Proteomes" id="UP001156140">
    <property type="component" value="Unassembled WGS sequence"/>
</dbReference>
<comment type="caution">
    <text evidence="1">The sequence shown here is derived from an EMBL/GenBank/DDBJ whole genome shotgun (WGS) entry which is preliminary data.</text>
</comment>
<name>A0AA41QJE4_9HYPH</name>
<proteinExistence type="predicted"/>
<evidence type="ECO:0000313" key="2">
    <source>
        <dbReference type="Proteomes" id="UP001156140"/>
    </source>
</evidence>
<reference evidence="1" key="1">
    <citation type="submission" date="2022-03" db="EMBL/GenBank/DDBJ databases">
        <title>The complete genome sequence of a Methyloterrigena soli.</title>
        <authorList>
            <person name="Zi Z."/>
        </authorList>
    </citation>
    <scope>NUCLEOTIDE SEQUENCE</scope>
    <source>
        <strain evidence="1">M48</strain>
    </source>
</reference>
<gene>
    <name evidence="1" type="ORF">ML536_03815</name>
</gene>
<evidence type="ECO:0000313" key="1">
    <source>
        <dbReference type="EMBL" id="MCI0125947.1"/>
    </source>
</evidence>